<dbReference type="InterPro" id="IPR010982">
    <property type="entry name" value="Lambda_DNA-bd_dom_sf"/>
</dbReference>
<keyword evidence="3 7" id="KW-0238">DNA-binding</keyword>
<accession>A0A2X3J985</accession>
<comment type="similarity">
    <text evidence="1">Belongs to the ner transcriptional regulatory family.</text>
</comment>
<dbReference type="Pfam" id="PF13693">
    <property type="entry name" value="HTH_35"/>
    <property type="match status" value="1"/>
</dbReference>
<organism evidence="7 8">
    <name type="scientific">Cedecea neteri</name>
    <dbReference type="NCBI Taxonomy" id="158822"/>
    <lineage>
        <taxon>Bacteria</taxon>
        <taxon>Pseudomonadati</taxon>
        <taxon>Pseudomonadota</taxon>
        <taxon>Gammaproteobacteria</taxon>
        <taxon>Enterobacterales</taxon>
        <taxon>Enterobacteriaceae</taxon>
        <taxon>Cedecea</taxon>
    </lineage>
</organism>
<evidence type="ECO:0000256" key="2">
    <source>
        <dbReference type="ARBA" id="ARBA00023015"/>
    </source>
</evidence>
<evidence type="ECO:0000256" key="4">
    <source>
        <dbReference type="ARBA" id="ARBA00023163"/>
    </source>
</evidence>
<sequence>MMERNEVPGADWHKIDIVAELHKRGVTMRELSVQAGLKPDTLKNALHRTYPKGERIIAGALNVDPACIWPSRYLRKAS</sequence>
<proteinExistence type="inferred from homology"/>
<feature type="domain" description="Ner winged helix-turn-helix DNA-binding" evidence="5">
    <location>
        <begin position="11"/>
        <end position="76"/>
    </location>
</feature>
<keyword evidence="2" id="KW-0805">Transcription regulation</keyword>
<protein>
    <submittedName>
        <fullName evidence="7">DNA-binding transcriptional regulator Nlp</fullName>
    </submittedName>
</protein>
<dbReference type="GO" id="GO:0003677">
    <property type="term" value="F:DNA binding"/>
    <property type="evidence" value="ECO:0007669"/>
    <property type="project" value="UniProtKB-KW"/>
</dbReference>
<dbReference type="Gene3D" id="1.10.260.40">
    <property type="entry name" value="lambda repressor-like DNA-binding domains"/>
    <property type="match status" value="1"/>
</dbReference>
<dbReference type="EMBL" id="UAVU01000009">
    <property type="protein sequence ID" value="SQC92561.1"/>
    <property type="molecule type" value="Genomic_DNA"/>
</dbReference>
<evidence type="ECO:0000256" key="3">
    <source>
        <dbReference type="ARBA" id="ARBA00023125"/>
    </source>
</evidence>
<evidence type="ECO:0000313" key="7">
    <source>
        <dbReference type="EMBL" id="SQC92561.1"/>
    </source>
</evidence>
<evidence type="ECO:0000313" key="6">
    <source>
        <dbReference type="EMBL" id="SQA96688.1"/>
    </source>
</evidence>
<evidence type="ECO:0000256" key="1">
    <source>
        <dbReference type="ARBA" id="ARBA00006157"/>
    </source>
</evidence>
<reference evidence="7 8" key="1">
    <citation type="submission" date="2018-06" db="EMBL/GenBank/DDBJ databases">
        <authorList>
            <consortium name="Pathogen Informatics"/>
            <person name="Doyle S."/>
        </authorList>
    </citation>
    <scope>NUCLEOTIDE SEQUENCE [LARGE SCALE GENOMIC DNA]</scope>
    <source>
        <strain evidence="7 8">NCTC12120</strain>
    </source>
</reference>
<dbReference type="Proteomes" id="UP000251197">
    <property type="component" value="Unassembled WGS sequence"/>
</dbReference>
<keyword evidence="4" id="KW-0804">Transcription</keyword>
<evidence type="ECO:0000259" key="5">
    <source>
        <dbReference type="Pfam" id="PF13693"/>
    </source>
</evidence>
<dbReference type="AlphaFoldDB" id="A0A2X3J985"/>
<gene>
    <name evidence="6" type="ORF">NCTC12120_00448</name>
    <name evidence="7" type="ORF">NCTC12120_05758</name>
</gene>
<dbReference type="SUPFAM" id="SSF47413">
    <property type="entry name" value="lambda repressor-like DNA-binding domains"/>
    <property type="match status" value="1"/>
</dbReference>
<dbReference type="EMBL" id="UAVU01000003">
    <property type="protein sequence ID" value="SQA96688.1"/>
    <property type="molecule type" value="Genomic_DNA"/>
</dbReference>
<evidence type="ECO:0000313" key="8">
    <source>
        <dbReference type="Proteomes" id="UP000251197"/>
    </source>
</evidence>
<name>A0A2X3J985_9ENTR</name>
<dbReference type="InterPro" id="IPR038722">
    <property type="entry name" value="Ner_HTH_dom"/>
</dbReference>